<evidence type="ECO:0000256" key="7">
    <source>
        <dbReference type="ARBA" id="ARBA00023242"/>
    </source>
</evidence>
<feature type="topological domain" description="Perinuclear space" evidence="8">
    <location>
        <begin position="930"/>
        <end position="958"/>
    </location>
</feature>
<feature type="topological domain" description="Cytoplasmic" evidence="8">
    <location>
        <begin position="1"/>
        <end position="908"/>
    </location>
</feature>
<dbReference type="SMART" id="SM01249">
    <property type="entry name" value="KASH"/>
    <property type="match status" value="1"/>
</dbReference>
<dbReference type="InterPro" id="IPR012315">
    <property type="entry name" value="KASH"/>
</dbReference>
<evidence type="ECO:0000256" key="6">
    <source>
        <dbReference type="ARBA" id="ARBA00023136"/>
    </source>
</evidence>
<comment type="caution">
    <text evidence="12">The sequence shown here is derived from an EMBL/GenBank/DDBJ whole genome shotgun (WGS) entry which is preliminary data.</text>
</comment>
<evidence type="ECO:0000256" key="8">
    <source>
        <dbReference type="PROSITE-ProRule" id="PRU00385"/>
    </source>
</evidence>
<dbReference type="SMART" id="SM00150">
    <property type="entry name" value="SPEC"/>
    <property type="match status" value="1"/>
</dbReference>
<proteinExistence type="inferred from homology"/>
<evidence type="ECO:0000256" key="10">
    <source>
        <dbReference type="SAM" id="MobiDB-lite"/>
    </source>
</evidence>
<dbReference type="GO" id="GO:0051015">
    <property type="term" value="F:actin filament binding"/>
    <property type="evidence" value="ECO:0007669"/>
    <property type="project" value="TreeGrafter"/>
</dbReference>
<feature type="domain" description="KASH" evidence="11">
    <location>
        <begin position="900"/>
        <end position="958"/>
    </location>
</feature>
<sequence>MDWESARVSLLLARYDDQLTAVVAEDTPAAEAVHEAVFDHLMRPAPTEVYAERPELTAESARVQTADRLLGLHRDRLAAGLTTEEPAGPRAAALGRQLALVLRLLARLRGRHALLAGTLHGRALTWLRGLETELLRLRRRPLAAGQLSALRRQLAALERQLPRGEQLLAALRRAAGPAAADAWCAPLESRLAELTADLGAWSAYVSYVSAGWRRQQHAAAEAGAGLQRLERLPAGGAAAEEETAALAALEGHLDEADRQRAALNGALTPEDERTAAGGGRPAARAEELHSDWLERKSAAVRGQGQTSLCTLLTYLQNELPAQLLTASGDCDQLERERAARLDKINSLLETVADFEQMTPALEAKLAKIELILDEPVEFETGDKKEHHAATKKNDEMLELVRDVSRKMGDISGLCDLLMSDTDGLPEAREVRTVTQGGGHLQQRWARICELSAGRRQRIADAWSSAGQLGRELREFESRLSAAEERLAGAAPSAELVPRDRVRTDLETVSRAAEELEQQAAAARGVSRLLRAGLRRRHLAADGALAEGAAAATGRWLQLREQAAAAAERLRKHAAVQEHTDSDWAELESGAEQLHERARLLLLEANAGGLLNGPAKLAELTADRDALAARLDSVTRDTVSLLQTTAPEEASSYDLRPPAAYHRLTEAFGELHSALGAEGEEETDAAADPLSRATDEADSCLSRLEELLAAESPAVPELAQTLGACSSAADLVGSLSHQRPEGAEPRAAAVRERYERLRTAAHGRLHAAEEAPLQWELDRWRLQQWLQHTANKLDNMPSAESLRKDDVQLRRFNRLCVELEAHTELLAAVVSAGHQLPEGAATGGRPVRQRLTELQTEWDAVCGRLVALQSELLSIAPPDDGDAAAESGDEEARRGLLARTATLMWRVARVALPVQALLLLGLAVMALYGDRDADCASGANNFAASMQTMLNYPDGGPPM</sequence>
<dbReference type="Pfam" id="PF10541">
    <property type="entry name" value="KASH"/>
    <property type="match status" value="1"/>
</dbReference>
<evidence type="ECO:0000313" key="12">
    <source>
        <dbReference type="EMBL" id="KAF0313740.1"/>
    </source>
</evidence>
<keyword evidence="13" id="KW-1185">Reference proteome</keyword>
<keyword evidence="7" id="KW-0539">Nucleus</keyword>
<keyword evidence="9" id="KW-0175">Coiled coil</keyword>
<dbReference type="GO" id="GO:0007097">
    <property type="term" value="P:nuclear migration"/>
    <property type="evidence" value="ECO:0007669"/>
    <property type="project" value="TreeGrafter"/>
</dbReference>
<evidence type="ECO:0000259" key="11">
    <source>
        <dbReference type="PROSITE" id="PS51049"/>
    </source>
</evidence>
<comment type="subcellular location">
    <subcellularLocation>
        <location evidence="1">Nucleus membrane</location>
    </subcellularLocation>
</comment>
<evidence type="ECO:0000256" key="3">
    <source>
        <dbReference type="ARBA" id="ARBA00022692"/>
    </source>
</evidence>
<dbReference type="GO" id="GO:0005640">
    <property type="term" value="C:nuclear outer membrane"/>
    <property type="evidence" value="ECO:0007669"/>
    <property type="project" value="TreeGrafter"/>
</dbReference>
<accession>A0A6A4XBQ6</accession>
<dbReference type="EMBL" id="VIIS01000073">
    <property type="protein sequence ID" value="KAF0313740.1"/>
    <property type="molecule type" value="Genomic_DNA"/>
</dbReference>
<dbReference type="AlphaFoldDB" id="A0A6A4XBQ6"/>
<evidence type="ECO:0000256" key="4">
    <source>
        <dbReference type="ARBA" id="ARBA00022737"/>
    </source>
</evidence>
<organism evidence="12 13">
    <name type="scientific">Amphibalanus amphitrite</name>
    <name type="common">Striped barnacle</name>
    <name type="synonym">Balanus amphitrite</name>
    <dbReference type="NCBI Taxonomy" id="1232801"/>
    <lineage>
        <taxon>Eukaryota</taxon>
        <taxon>Metazoa</taxon>
        <taxon>Ecdysozoa</taxon>
        <taxon>Arthropoda</taxon>
        <taxon>Crustacea</taxon>
        <taxon>Multicrustacea</taxon>
        <taxon>Cirripedia</taxon>
        <taxon>Thoracica</taxon>
        <taxon>Thoracicalcarea</taxon>
        <taxon>Balanomorpha</taxon>
        <taxon>Balanoidea</taxon>
        <taxon>Balanidae</taxon>
        <taxon>Amphibalaninae</taxon>
        <taxon>Amphibalanus</taxon>
    </lineage>
</organism>
<evidence type="ECO:0000256" key="2">
    <source>
        <dbReference type="ARBA" id="ARBA00008619"/>
    </source>
</evidence>
<gene>
    <name evidence="12" type="primary">SYNE2</name>
    <name evidence="12" type="ORF">FJT64_015725</name>
</gene>
<dbReference type="GO" id="GO:0005737">
    <property type="term" value="C:cytoplasm"/>
    <property type="evidence" value="ECO:0007669"/>
    <property type="project" value="TreeGrafter"/>
</dbReference>
<keyword evidence="5" id="KW-1133">Transmembrane helix</keyword>
<feature type="region of interest" description="Disordered" evidence="10">
    <location>
        <begin position="265"/>
        <end position="286"/>
    </location>
</feature>
<keyword evidence="3 8" id="KW-0812">Transmembrane</keyword>
<feature type="coiled-coil region" evidence="9">
    <location>
        <begin position="147"/>
        <end position="174"/>
    </location>
</feature>
<comment type="similarity">
    <text evidence="2">Belongs to the nesprin family.</text>
</comment>
<dbReference type="PANTHER" id="PTHR47535">
    <property type="entry name" value="MUSCLE-SPECIFIC PROTEIN 300 KDA, ISOFORM G"/>
    <property type="match status" value="1"/>
</dbReference>
<evidence type="ECO:0000256" key="1">
    <source>
        <dbReference type="ARBA" id="ARBA00004126"/>
    </source>
</evidence>
<dbReference type="OrthoDB" id="10687775at2759"/>
<dbReference type="Gene3D" id="1.20.58.60">
    <property type="match status" value="2"/>
</dbReference>
<dbReference type="PANTHER" id="PTHR47535:SF7">
    <property type="entry name" value="CALMIN"/>
    <property type="match status" value="1"/>
</dbReference>
<dbReference type="PROSITE" id="PS51049">
    <property type="entry name" value="KASH"/>
    <property type="match status" value="1"/>
</dbReference>
<dbReference type="InterPro" id="IPR052403">
    <property type="entry name" value="LINC-complex_assoc"/>
</dbReference>
<reference evidence="12 13" key="1">
    <citation type="submission" date="2019-07" db="EMBL/GenBank/DDBJ databases">
        <title>Draft genome assembly of a fouling barnacle, Amphibalanus amphitrite (Darwin, 1854): The first reference genome for Thecostraca.</title>
        <authorList>
            <person name="Kim W."/>
        </authorList>
    </citation>
    <scope>NUCLEOTIDE SEQUENCE [LARGE SCALE GENOMIC DNA]</scope>
    <source>
        <strain evidence="12">SNU_AA5</strain>
        <tissue evidence="12">Soma without cirri and trophi</tissue>
    </source>
</reference>
<dbReference type="GO" id="GO:0034993">
    <property type="term" value="C:meiotic nuclear membrane microtubule tethering complex"/>
    <property type="evidence" value="ECO:0007669"/>
    <property type="project" value="TreeGrafter"/>
</dbReference>
<dbReference type="SUPFAM" id="SSF46966">
    <property type="entry name" value="Spectrin repeat"/>
    <property type="match status" value="2"/>
</dbReference>
<keyword evidence="6 8" id="KW-0472">Membrane</keyword>
<evidence type="ECO:0000256" key="9">
    <source>
        <dbReference type="SAM" id="Coils"/>
    </source>
</evidence>
<protein>
    <submittedName>
        <fullName evidence="12">Nesprin-2</fullName>
    </submittedName>
</protein>
<keyword evidence="4" id="KW-0677">Repeat</keyword>
<name>A0A6A4XBQ6_AMPAM</name>
<feature type="coiled-coil region" evidence="9">
    <location>
        <begin position="465"/>
        <end position="525"/>
    </location>
</feature>
<dbReference type="InterPro" id="IPR018159">
    <property type="entry name" value="Spectrin/alpha-actinin"/>
</dbReference>
<evidence type="ECO:0000256" key="5">
    <source>
        <dbReference type="ARBA" id="ARBA00022989"/>
    </source>
</evidence>
<dbReference type="GO" id="GO:0008285">
    <property type="term" value="P:negative regulation of cell population proliferation"/>
    <property type="evidence" value="ECO:0007669"/>
    <property type="project" value="TreeGrafter"/>
</dbReference>
<evidence type="ECO:0000313" key="13">
    <source>
        <dbReference type="Proteomes" id="UP000440578"/>
    </source>
</evidence>
<dbReference type="Proteomes" id="UP000440578">
    <property type="component" value="Unassembled WGS sequence"/>
</dbReference>